<reference evidence="3" key="2">
    <citation type="submission" date="2025-09" db="UniProtKB">
        <authorList>
            <consortium name="Ensembl"/>
        </authorList>
    </citation>
    <scope>IDENTIFICATION</scope>
</reference>
<sequence length="98" mass="10682">MDTLLLPKQVAILKVKAHSKLNTPEARGNHLADQAAKQAAGQTQEKELKQPVPFLVQTSITELQITQFQGSATSKIADRNSTRDWHSQQPSLGKSGPP</sequence>
<dbReference type="Ensembl" id="ENSLLET00000027845.1">
    <property type="protein sequence ID" value="ENSLLEP00000026802.1"/>
    <property type="gene ID" value="ENSLLEG00000017014.1"/>
</dbReference>
<dbReference type="AlphaFoldDB" id="A0A8C5PRK1"/>
<proteinExistence type="predicted"/>
<reference evidence="3" key="1">
    <citation type="submission" date="2025-08" db="UniProtKB">
        <authorList>
            <consortium name="Ensembl"/>
        </authorList>
    </citation>
    <scope>IDENTIFICATION</scope>
</reference>
<feature type="domain" description="RNase H type-1" evidence="2">
    <location>
        <begin position="1"/>
        <end position="41"/>
    </location>
</feature>
<organism evidence="3 4">
    <name type="scientific">Leptobrachium leishanense</name>
    <name type="common">Leishan spiny toad</name>
    <dbReference type="NCBI Taxonomy" id="445787"/>
    <lineage>
        <taxon>Eukaryota</taxon>
        <taxon>Metazoa</taxon>
        <taxon>Chordata</taxon>
        <taxon>Craniata</taxon>
        <taxon>Vertebrata</taxon>
        <taxon>Euteleostomi</taxon>
        <taxon>Amphibia</taxon>
        <taxon>Batrachia</taxon>
        <taxon>Anura</taxon>
        <taxon>Pelobatoidea</taxon>
        <taxon>Megophryidae</taxon>
        <taxon>Leptobrachium</taxon>
    </lineage>
</organism>
<feature type="region of interest" description="Disordered" evidence="1">
    <location>
        <begin position="21"/>
        <end position="46"/>
    </location>
</feature>
<accession>A0A8C5PRK1</accession>
<dbReference type="OrthoDB" id="9950135at2759"/>
<dbReference type="InterPro" id="IPR036397">
    <property type="entry name" value="RNaseH_sf"/>
</dbReference>
<keyword evidence="4" id="KW-1185">Reference proteome</keyword>
<evidence type="ECO:0000256" key="1">
    <source>
        <dbReference type="SAM" id="MobiDB-lite"/>
    </source>
</evidence>
<dbReference type="PROSITE" id="PS50879">
    <property type="entry name" value="RNASE_H_1"/>
    <property type="match status" value="1"/>
</dbReference>
<feature type="compositionally biased region" description="Basic and acidic residues" evidence="1">
    <location>
        <begin position="76"/>
        <end position="86"/>
    </location>
</feature>
<evidence type="ECO:0000259" key="2">
    <source>
        <dbReference type="PROSITE" id="PS50879"/>
    </source>
</evidence>
<dbReference type="Proteomes" id="UP000694569">
    <property type="component" value="Unplaced"/>
</dbReference>
<dbReference type="GO" id="GO:0003676">
    <property type="term" value="F:nucleic acid binding"/>
    <property type="evidence" value="ECO:0007669"/>
    <property type="project" value="InterPro"/>
</dbReference>
<feature type="region of interest" description="Disordered" evidence="1">
    <location>
        <begin position="70"/>
        <end position="98"/>
    </location>
</feature>
<name>A0A8C5PRK1_9ANUR</name>
<dbReference type="Gene3D" id="3.30.420.10">
    <property type="entry name" value="Ribonuclease H-like superfamily/Ribonuclease H"/>
    <property type="match status" value="1"/>
</dbReference>
<dbReference type="GO" id="GO:0004523">
    <property type="term" value="F:RNA-DNA hybrid ribonuclease activity"/>
    <property type="evidence" value="ECO:0007669"/>
    <property type="project" value="InterPro"/>
</dbReference>
<evidence type="ECO:0000313" key="4">
    <source>
        <dbReference type="Proteomes" id="UP000694569"/>
    </source>
</evidence>
<protein>
    <recommendedName>
        <fullName evidence="2">RNase H type-1 domain-containing protein</fullName>
    </recommendedName>
</protein>
<evidence type="ECO:0000313" key="3">
    <source>
        <dbReference type="Ensembl" id="ENSLLEP00000026802.1"/>
    </source>
</evidence>
<dbReference type="InterPro" id="IPR002156">
    <property type="entry name" value="RNaseH_domain"/>
</dbReference>